<dbReference type="EC" id="4.1.1.68" evidence="3"/>
<sequence length="297" mass="32479">MTEYRRILLDGAAVQVVRHGDELRASDGRTVGVDEAVHLPPTEPTKIIAVHLNYPSRSDEFMTKLPPAPTYFHKPITALNSHKGAVVRPRGCQWLNYEGEIVIIIGKTCRNVSPAEAGDYIAGYSVGNDFGLHDFRDTDAGSMLRVKGSDTLAPVGPGLVTDWDFRGKTIRTLVNGKVVQEDSTDTMEWDMHYLVADLARTITLVPGDMIYSGTPANSRPVQPGDIVEVEVDGLGRLTNHVVEGPEPIRTDVGAQPTSSEEVVSTALGGDWEFRGIRTPSKDLYPSRIEEASTEEKN</sequence>
<accession>A0A840XFW5</accession>
<keyword evidence="4" id="KW-1185">Reference proteome</keyword>
<feature type="domain" description="Fumarylacetoacetase-like C-terminal" evidence="2">
    <location>
        <begin position="46"/>
        <end position="242"/>
    </location>
</feature>
<dbReference type="InterPro" id="IPR011234">
    <property type="entry name" value="Fumarylacetoacetase-like_C"/>
</dbReference>
<dbReference type="EC" id="5.3.3.-" evidence="3"/>
<dbReference type="GO" id="GO:0046872">
    <property type="term" value="F:metal ion binding"/>
    <property type="evidence" value="ECO:0007669"/>
    <property type="project" value="UniProtKB-KW"/>
</dbReference>
<evidence type="ECO:0000259" key="2">
    <source>
        <dbReference type="Pfam" id="PF01557"/>
    </source>
</evidence>
<dbReference type="Pfam" id="PF01557">
    <property type="entry name" value="FAA_hydrolase"/>
    <property type="match status" value="1"/>
</dbReference>
<gene>
    <name evidence="3" type="ORF">BJ959_000898</name>
</gene>
<organism evidence="3 4">
    <name type="scientific">Microcella frigidaquae</name>
    <dbReference type="NCBI Taxonomy" id="424758"/>
    <lineage>
        <taxon>Bacteria</taxon>
        <taxon>Bacillati</taxon>
        <taxon>Actinomycetota</taxon>
        <taxon>Actinomycetes</taxon>
        <taxon>Micrococcales</taxon>
        <taxon>Microbacteriaceae</taxon>
        <taxon>Microcella</taxon>
    </lineage>
</organism>
<dbReference type="EMBL" id="JACHBS010000001">
    <property type="protein sequence ID" value="MBB5617402.1"/>
    <property type="molecule type" value="Genomic_DNA"/>
</dbReference>
<dbReference type="PANTHER" id="PTHR11820:SF112">
    <property type="entry name" value="FUMARYLACETOACETATE HYDROLASE FAMILY PROTEIN (AFU_ORTHOLOGUE AFUA_1G02370)-RELATED"/>
    <property type="match status" value="1"/>
</dbReference>
<evidence type="ECO:0000256" key="1">
    <source>
        <dbReference type="ARBA" id="ARBA00022723"/>
    </source>
</evidence>
<protein>
    <submittedName>
        <fullName evidence="3">5-oxopent-3-ene-1,2,5-tricarboxylate decarboxylase/2-hydroxyhepta-2,4-diene-1,7-dioate isomerase</fullName>
        <ecNumber evidence="3">4.1.1.68</ecNumber>
        <ecNumber evidence="3">5.3.3.-</ecNumber>
    </submittedName>
</protein>
<keyword evidence="3" id="KW-0413">Isomerase</keyword>
<evidence type="ECO:0000313" key="4">
    <source>
        <dbReference type="Proteomes" id="UP000552883"/>
    </source>
</evidence>
<name>A0A840XFW5_9MICO</name>
<keyword evidence="1" id="KW-0479">Metal-binding</keyword>
<dbReference type="GO" id="GO:0016853">
    <property type="term" value="F:isomerase activity"/>
    <property type="evidence" value="ECO:0007669"/>
    <property type="project" value="UniProtKB-KW"/>
</dbReference>
<dbReference type="Gene3D" id="3.90.850.10">
    <property type="entry name" value="Fumarylacetoacetase-like, C-terminal domain"/>
    <property type="match status" value="1"/>
</dbReference>
<dbReference type="PANTHER" id="PTHR11820">
    <property type="entry name" value="ACYLPYRUVASE"/>
    <property type="match status" value="1"/>
</dbReference>
<dbReference type="OrthoDB" id="9805307at2"/>
<proteinExistence type="predicted"/>
<reference evidence="3 4" key="1">
    <citation type="submission" date="2020-08" db="EMBL/GenBank/DDBJ databases">
        <title>Sequencing the genomes of 1000 actinobacteria strains.</title>
        <authorList>
            <person name="Klenk H.-P."/>
        </authorList>
    </citation>
    <scope>NUCLEOTIDE SEQUENCE [LARGE SCALE GENOMIC DNA]</scope>
    <source>
        <strain evidence="3 4">DSM 23889</strain>
    </source>
</reference>
<evidence type="ECO:0000313" key="3">
    <source>
        <dbReference type="EMBL" id="MBB5617402.1"/>
    </source>
</evidence>
<dbReference type="GO" id="GO:0018800">
    <property type="term" value="F:5-oxopent-3-ene-1,2,5-tricarboxylate decarboxylase activity"/>
    <property type="evidence" value="ECO:0007669"/>
    <property type="project" value="UniProtKB-EC"/>
</dbReference>
<keyword evidence="3" id="KW-0456">Lyase</keyword>
<dbReference type="InterPro" id="IPR036663">
    <property type="entry name" value="Fumarylacetoacetase_C_sf"/>
</dbReference>
<dbReference type="RefSeq" id="WP_153982856.1">
    <property type="nucleotide sequence ID" value="NZ_BAAANZ010000016.1"/>
</dbReference>
<dbReference type="AlphaFoldDB" id="A0A840XFW5"/>
<comment type="caution">
    <text evidence="3">The sequence shown here is derived from an EMBL/GenBank/DDBJ whole genome shotgun (WGS) entry which is preliminary data.</text>
</comment>
<dbReference type="SUPFAM" id="SSF56529">
    <property type="entry name" value="FAH"/>
    <property type="match status" value="1"/>
</dbReference>
<dbReference type="Proteomes" id="UP000552883">
    <property type="component" value="Unassembled WGS sequence"/>
</dbReference>